<evidence type="ECO:0000256" key="1">
    <source>
        <dbReference type="SAM" id="Phobius"/>
    </source>
</evidence>
<keyword evidence="1" id="KW-0812">Transmembrane</keyword>
<sequence>MLNILLALFIATAAWVGFNYFYMRSLIKKNATLLTSEEFEDQSRGQQIIDLRDAGAFKVKHVLGARNIAYPMLKENHSAIRKDKPVFLYDGNVQQAARLAKDLKKDGYSDIYILKGGFTAYTGRTKTNMV</sequence>
<keyword evidence="1" id="KW-0472">Membrane</keyword>
<dbReference type="Proteomes" id="UP001526225">
    <property type="component" value="Unassembled WGS sequence"/>
</dbReference>
<keyword evidence="4" id="KW-1185">Reference proteome</keyword>
<name>A0ABT3E3H2_9LACO</name>
<organism evidence="3 4">
    <name type="scientific">Weissella ceti</name>
    <dbReference type="NCBI Taxonomy" id="759620"/>
    <lineage>
        <taxon>Bacteria</taxon>
        <taxon>Bacillati</taxon>
        <taxon>Bacillota</taxon>
        <taxon>Bacilli</taxon>
        <taxon>Lactobacillales</taxon>
        <taxon>Lactobacillaceae</taxon>
        <taxon>Weissella</taxon>
    </lineage>
</organism>
<proteinExistence type="predicted"/>
<dbReference type="PANTHER" id="PTHR43031:SF18">
    <property type="entry name" value="RHODANESE-RELATED SULFURTRANSFERASES"/>
    <property type="match status" value="1"/>
</dbReference>
<feature type="transmembrane region" description="Helical" evidence="1">
    <location>
        <begin position="6"/>
        <end position="23"/>
    </location>
</feature>
<feature type="domain" description="Rhodanese" evidence="2">
    <location>
        <begin position="42"/>
        <end position="126"/>
    </location>
</feature>
<keyword evidence="1" id="KW-1133">Transmembrane helix</keyword>
<dbReference type="EMBL" id="JAOZFE010000001">
    <property type="protein sequence ID" value="MCW0952498.1"/>
    <property type="molecule type" value="Genomic_DNA"/>
</dbReference>
<dbReference type="Gene3D" id="3.40.250.10">
    <property type="entry name" value="Rhodanese-like domain"/>
    <property type="match status" value="1"/>
</dbReference>
<protein>
    <submittedName>
        <fullName evidence="3">Rhodanese-like domain-containing protein</fullName>
    </submittedName>
</protein>
<dbReference type="CDD" id="cd00158">
    <property type="entry name" value="RHOD"/>
    <property type="match status" value="1"/>
</dbReference>
<evidence type="ECO:0000313" key="3">
    <source>
        <dbReference type="EMBL" id="MCW0952498.1"/>
    </source>
</evidence>
<dbReference type="RefSeq" id="WP_213408758.1">
    <property type="nucleotide sequence ID" value="NZ_CP074441.1"/>
</dbReference>
<comment type="caution">
    <text evidence="3">The sequence shown here is derived from an EMBL/GenBank/DDBJ whole genome shotgun (WGS) entry which is preliminary data.</text>
</comment>
<dbReference type="PANTHER" id="PTHR43031">
    <property type="entry name" value="FAD-DEPENDENT OXIDOREDUCTASE"/>
    <property type="match status" value="1"/>
</dbReference>
<dbReference type="SMART" id="SM00450">
    <property type="entry name" value="RHOD"/>
    <property type="match status" value="1"/>
</dbReference>
<dbReference type="PROSITE" id="PS50206">
    <property type="entry name" value="RHODANESE_3"/>
    <property type="match status" value="1"/>
</dbReference>
<dbReference type="Pfam" id="PF00581">
    <property type="entry name" value="Rhodanese"/>
    <property type="match status" value="1"/>
</dbReference>
<dbReference type="InterPro" id="IPR036873">
    <property type="entry name" value="Rhodanese-like_dom_sf"/>
</dbReference>
<reference evidence="3 4" key="1">
    <citation type="submission" date="2022-10" db="EMBL/GenBank/DDBJ databases">
        <title>Weissella fermenti sp. nov., isolated from fermented cabbage.</title>
        <authorList>
            <person name="Lee J.K."/>
            <person name="Baek J.H."/>
            <person name="Choi D.G."/>
            <person name="Kim J.M."/>
            <person name="Jeon C.O."/>
        </authorList>
    </citation>
    <scope>NUCLEOTIDE SEQUENCE [LARGE SCALE GENOMIC DNA]</scope>
    <source>
        <strain evidence="3 4">KACC 18534</strain>
    </source>
</reference>
<accession>A0ABT3E3H2</accession>
<evidence type="ECO:0000313" key="4">
    <source>
        <dbReference type="Proteomes" id="UP001526225"/>
    </source>
</evidence>
<gene>
    <name evidence="3" type="ORF">OIT44_00105</name>
</gene>
<dbReference type="InterPro" id="IPR001763">
    <property type="entry name" value="Rhodanese-like_dom"/>
</dbReference>
<dbReference type="SUPFAM" id="SSF52821">
    <property type="entry name" value="Rhodanese/Cell cycle control phosphatase"/>
    <property type="match status" value="1"/>
</dbReference>
<dbReference type="InterPro" id="IPR050229">
    <property type="entry name" value="GlpE_sulfurtransferase"/>
</dbReference>
<evidence type="ECO:0000259" key="2">
    <source>
        <dbReference type="PROSITE" id="PS50206"/>
    </source>
</evidence>